<evidence type="ECO:0000313" key="1">
    <source>
        <dbReference type="EMBL" id="GBO09436.1"/>
    </source>
</evidence>
<dbReference type="AlphaFoldDB" id="A0A4Y2UCT3"/>
<dbReference type="OrthoDB" id="6627680at2759"/>
<accession>A0A4Y2UCT3</accession>
<sequence>MRHKKNGGCHLSSLHPLSNIQASICASSPHLYCTRTSPKLHPPSNKPLQAGYGLEKSFSQQEQILQNMKEEMNGMRVQGKKSLLPFQKGILISISRATGFSSSLKAASFSVRLLVMPIMKGNVETLPPSVGIQKPSPSKTVDERWVRDFLCTDVSFRVELMRRVKAAGRIKAK</sequence>
<dbReference type="EMBL" id="BGPR01034885">
    <property type="protein sequence ID" value="GBO09436.1"/>
    <property type="molecule type" value="Genomic_DNA"/>
</dbReference>
<comment type="caution">
    <text evidence="1">The sequence shown here is derived from an EMBL/GenBank/DDBJ whole genome shotgun (WGS) entry which is preliminary data.</text>
</comment>
<reference evidence="1 2" key="1">
    <citation type="journal article" date="2019" name="Sci. Rep.">
        <title>Orb-weaving spider Araneus ventricosus genome elucidates the spidroin gene catalogue.</title>
        <authorList>
            <person name="Kono N."/>
            <person name="Nakamura H."/>
            <person name="Ohtoshi R."/>
            <person name="Moran D.A.P."/>
            <person name="Shinohara A."/>
            <person name="Yoshida Y."/>
            <person name="Fujiwara M."/>
            <person name="Mori M."/>
            <person name="Tomita M."/>
            <person name="Arakawa K."/>
        </authorList>
    </citation>
    <scope>NUCLEOTIDE SEQUENCE [LARGE SCALE GENOMIC DNA]</scope>
</reference>
<gene>
    <name evidence="1" type="ORF">AVEN_136201_1</name>
</gene>
<keyword evidence="2" id="KW-1185">Reference proteome</keyword>
<dbReference type="Proteomes" id="UP000499080">
    <property type="component" value="Unassembled WGS sequence"/>
</dbReference>
<organism evidence="1 2">
    <name type="scientific">Araneus ventricosus</name>
    <name type="common">Orbweaver spider</name>
    <name type="synonym">Epeira ventricosa</name>
    <dbReference type="NCBI Taxonomy" id="182803"/>
    <lineage>
        <taxon>Eukaryota</taxon>
        <taxon>Metazoa</taxon>
        <taxon>Ecdysozoa</taxon>
        <taxon>Arthropoda</taxon>
        <taxon>Chelicerata</taxon>
        <taxon>Arachnida</taxon>
        <taxon>Araneae</taxon>
        <taxon>Araneomorphae</taxon>
        <taxon>Entelegynae</taxon>
        <taxon>Araneoidea</taxon>
        <taxon>Araneidae</taxon>
        <taxon>Araneus</taxon>
    </lineage>
</organism>
<evidence type="ECO:0000313" key="2">
    <source>
        <dbReference type="Proteomes" id="UP000499080"/>
    </source>
</evidence>
<protein>
    <submittedName>
        <fullName evidence="1">Uncharacterized protein</fullName>
    </submittedName>
</protein>
<name>A0A4Y2UCT3_ARAVE</name>
<proteinExistence type="predicted"/>